<protein>
    <recommendedName>
        <fullName evidence="3">UBN2 domain-containing protein</fullName>
    </recommendedName>
</protein>
<dbReference type="Proteomes" id="UP000257109">
    <property type="component" value="Unassembled WGS sequence"/>
</dbReference>
<comment type="caution">
    <text evidence="1">The sequence shown here is derived from an EMBL/GenBank/DDBJ whole genome shotgun (WGS) entry which is preliminary data.</text>
</comment>
<keyword evidence="2" id="KW-1185">Reference proteome</keyword>
<gene>
    <name evidence="1" type="ORF">CR513_37300</name>
</gene>
<dbReference type="EMBL" id="QJKJ01007783">
    <property type="protein sequence ID" value="RDX81966.1"/>
    <property type="molecule type" value="Genomic_DNA"/>
</dbReference>
<evidence type="ECO:0000313" key="1">
    <source>
        <dbReference type="EMBL" id="RDX81966.1"/>
    </source>
</evidence>
<accession>A0A371FUJ1</accession>
<name>A0A371FUJ1_MUCPR</name>
<dbReference type="PANTHER" id="PTHR34676:SF27">
    <property type="entry name" value="ASPARTYL-TRNA SYNTHETASE"/>
    <property type="match status" value="1"/>
</dbReference>
<proteinExistence type="predicted"/>
<evidence type="ECO:0000313" key="2">
    <source>
        <dbReference type="Proteomes" id="UP000257109"/>
    </source>
</evidence>
<dbReference type="OrthoDB" id="1747372at2759"/>
<organism evidence="1 2">
    <name type="scientific">Mucuna pruriens</name>
    <name type="common">Velvet bean</name>
    <name type="synonym">Dolichos pruriens</name>
    <dbReference type="NCBI Taxonomy" id="157652"/>
    <lineage>
        <taxon>Eukaryota</taxon>
        <taxon>Viridiplantae</taxon>
        <taxon>Streptophyta</taxon>
        <taxon>Embryophyta</taxon>
        <taxon>Tracheophyta</taxon>
        <taxon>Spermatophyta</taxon>
        <taxon>Magnoliopsida</taxon>
        <taxon>eudicotyledons</taxon>
        <taxon>Gunneridae</taxon>
        <taxon>Pentapetalae</taxon>
        <taxon>rosids</taxon>
        <taxon>fabids</taxon>
        <taxon>Fabales</taxon>
        <taxon>Fabaceae</taxon>
        <taxon>Papilionoideae</taxon>
        <taxon>50 kb inversion clade</taxon>
        <taxon>NPAAA clade</taxon>
        <taxon>indigoferoid/millettioid clade</taxon>
        <taxon>Phaseoleae</taxon>
        <taxon>Mucuna</taxon>
    </lineage>
</organism>
<sequence length="151" mass="18290">MANISQPTKKDQRFQDSSWNVEQKTGYLLNSKARNFLMYGLTKLEYEKVHSCKSSKEMWDTFPLAYGVHKYELFKMEYNETIDLIFGRFQTIINNLRSLSKTYDNYDHIIKILRSLPRRWRPQVTTLRRSKDLKKLLMEELLVHTKFTKWR</sequence>
<evidence type="ECO:0008006" key="3">
    <source>
        <dbReference type="Google" id="ProtNLM"/>
    </source>
</evidence>
<dbReference type="AlphaFoldDB" id="A0A371FUJ1"/>
<feature type="non-terminal residue" evidence="1">
    <location>
        <position position="1"/>
    </location>
</feature>
<reference evidence="1" key="1">
    <citation type="submission" date="2018-05" db="EMBL/GenBank/DDBJ databases">
        <title>Draft genome of Mucuna pruriens seed.</title>
        <authorList>
            <person name="Nnadi N.E."/>
            <person name="Vos R."/>
            <person name="Hasami M.H."/>
            <person name="Devisetty U.K."/>
            <person name="Aguiy J.C."/>
        </authorList>
    </citation>
    <scope>NUCLEOTIDE SEQUENCE [LARGE SCALE GENOMIC DNA]</scope>
    <source>
        <strain evidence="1">JCA_2017</strain>
    </source>
</reference>
<dbReference type="PANTHER" id="PTHR34676">
    <property type="entry name" value="DUF4219 DOMAIN-CONTAINING PROTEIN-RELATED"/>
    <property type="match status" value="1"/>
</dbReference>
<dbReference type="Pfam" id="PF14223">
    <property type="entry name" value="Retrotran_gag_2"/>
    <property type="match status" value="1"/>
</dbReference>